<name>B3P6M8_DROER</name>
<keyword evidence="3" id="KW-1185">Reference proteome</keyword>
<sequence length="433" mass="50187">MSQKRKPRVVDRIMSAKSTHKVHPAPVWLTTEYVQDKLRAYFKDSSLKLEKLHTKPAVANGGNYGSVMTRINVEYTSKASKGKQDTTFLVKTTFAERDPAGDVLIHYGVYTREMDIYEHILPQLADMVRKELRDPRKLFAATMNVDRERDSIIFEDMSLDQYKLACRRKKLDLEHTHLVLEKLALFHAASSVLAERQPGIFAKNYDRGFFNKHTRAYGPIMTNLLEALSRSLASDEQLGPRYKAKIDRLVERLMDYGERATTNNPGDFLTLAHGDLWTTNFMFQYDANDHPTNAIFIDFQFSVWNSPAIDLHYFFSTSLQDNLRLQHQTELVQFYYYRLVEALSKLKYAGRIPSLFDFQLQFRSRGFYAIFCSLIFEPVMQYEGKEDASIEQALSSSESGMRFKNSVYEPEKIKKKLSVTLPFLDQFGLLDEM</sequence>
<dbReference type="EMBL" id="CH954182">
    <property type="protein sequence ID" value="EDV53698.1"/>
    <property type="molecule type" value="Genomic_DNA"/>
</dbReference>
<dbReference type="OMA" id="HIMEYSE"/>
<dbReference type="InterPro" id="IPR011009">
    <property type="entry name" value="Kinase-like_dom_sf"/>
</dbReference>
<dbReference type="PANTHER" id="PTHR11012:SF13">
    <property type="entry name" value="CHK KINASE-LIKE DOMAIN-CONTAINING PROTEIN-RELATED"/>
    <property type="match status" value="1"/>
</dbReference>
<dbReference type="SMART" id="SM00587">
    <property type="entry name" value="CHK"/>
    <property type="match status" value="1"/>
</dbReference>
<dbReference type="InterPro" id="IPR004119">
    <property type="entry name" value="EcKL"/>
</dbReference>
<dbReference type="Gene3D" id="3.90.1200.10">
    <property type="match status" value="1"/>
</dbReference>
<dbReference type="Proteomes" id="UP000008711">
    <property type="component" value="Unassembled WGS sequence"/>
</dbReference>
<feature type="domain" description="CHK kinase-like" evidence="1">
    <location>
        <begin position="152"/>
        <end position="345"/>
    </location>
</feature>
<dbReference type="PhylomeDB" id="B3P6M8"/>
<reference evidence="2 3" key="1">
    <citation type="journal article" date="2007" name="Nature">
        <title>Evolution of genes and genomes on the Drosophila phylogeny.</title>
        <authorList>
            <consortium name="Drosophila 12 Genomes Consortium"/>
            <person name="Clark A.G."/>
            <person name="Eisen M.B."/>
            <person name="Smith D.R."/>
            <person name="Bergman C.M."/>
            <person name="Oliver B."/>
            <person name="Markow T.A."/>
            <person name="Kaufman T.C."/>
            <person name="Kellis M."/>
            <person name="Gelbart W."/>
            <person name="Iyer V.N."/>
            <person name="Pollard D.A."/>
            <person name="Sackton T.B."/>
            <person name="Larracuente A.M."/>
            <person name="Singh N.D."/>
            <person name="Abad J.P."/>
            <person name="Abt D.N."/>
            <person name="Adryan B."/>
            <person name="Aguade M."/>
            <person name="Akashi H."/>
            <person name="Anderson W.W."/>
            <person name="Aquadro C.F."/>
            <person name="Ardell D.H."/>
            <person name="Arguello R."/>
            <person name="Artieri C.G."/>
            <person name="Barbash D.A."/>
            <person name="Barker D."/>
            <person name="Barsanti P."/>
            <person name="Batterham P."/>
            <person name="Batzoglou S."/>
            <person name="Begun D."/>
            <person name="Bhutkar A."/>
            <person name="Blanco E."/>
            <person name="Bosak S.A."/>
            <person name="Bradley R.K."/>
            <person name="Brand A.D."/>
            <person name="Brent M.R."/>
            <person name="Brooks A.N."/>
            <person name="Brown R.H."/>
            <person name="Butlin R.K."/>
            <person name="Caggese C."/>
            <person name="Calvi B.R."/>
            <person name="Bernardo de Carvalho A."/>
            <person name="Caspi A."/>
            <person name="Castrezana S."/>
            <person name="Celniker S.E."/>
            <person name="Chang J.L."/>
            <person name="Chapple C."/>
            <person name="Chatterji S."/>
            <person name="Chinwalla A."/>
            <person name="Civetta A."/>
            <person name="Clifton S.W."/>
            <person name="Comeron J.M."/>
            <person name="Costello J.C."/>
            <person name="Coyne J.A."/>
            <person name="Daub J."/>
            <person name="David R.G."/>
            <person name="Delcher A.L."/>
            <person name="Delehaunty K."/>
            <person name="Do C.B."/>
            <person name="Ebling H."/>
            <person name="Edwards K."/>
            <person name="Eickbush T."/>
            <person name="Evans J.D."/>
            <person name="Filipski A."/>
            <person name="Findeiss S."/>
            <person name="Freyhult E."/>
            <person name="Fulton L."/>
            <person name="Fulton R."/>
            <person name="Garcia A.C."/>
            <person name="Gardiner A."/>
            <person name="Garfield D.A."/>
            <person name="Garvin B.E."/>
            <person name="Gibson G."/>
            <person name="Gilbert D."/>
            <person name="Gnerre S."/>
            <person name="Godfrey J."/>
            <person name="Good R."/>
            <person name="Gotea V."/>
            <person name="Gravely B."/>
            <person name="Greenberg A.J."/>
            <person name="Griffiths-Jones S."/>
            <person name="Gross S."/>
            <person name="Guigo R."/>
            <person name="Gustafson E.A."/>
            <person name="Haerty W."/>
            <person name="Hahn M.W."/>
            <person name="Halligan D.L."/>
            <person name="Halpern A.L."/>
            <person name="Halter G.M."/>
            <person name="Han M.V."/>
            <person name="Heger A."/>
            <person name="Hillier L."/>
            <person name="Hinrichs A.S."/>
            <person name="Holmes I."/>
            <person name="Hoskins R.A."/>
            <person name="Hubisz M.J."/>
            <person name="Hultmark D."/>
            <person name="Huntley M.A."/>
            <person name="Jaffe D.B."/>
            <person name="Jagadeeshan S."/>
            <person name="Jeck W.R."/>
            <person name="Johnson J."/>
            <person name="Jones C.D."/>
            <person name="Jordan W.C."/>
            <person name="Karpen G.H."/>
            <person name="Kataoka E."/>
            <person name="Keightley P.D."/>
            <person name="Kheradpour P."/>
            <person name="Kirkness E.F."/>
            <person name="Koerich L.B."/>
            <person name="Kristiansen K."/>
            <person name="Kudrna D."/>
            <person name="Kulathinal R.J."/>
            <person name="Kumar S."/>
            <person name="Kwok R."/>
            <person name="Lander E."/>
            <person name="Langley C.H."/>
            <person name="Lapoint R."/>
            <person name="Lazzaro B.P."/>
            <person name="Lee S.J."/>
            <person name="Levesque L."/>
            <person name="Li R."/>
            <person name="Lin C.F."/>
            <person name="Lin M.F."/>
            <person name="Lindblad-Toh K."/>
            <person name="Llopart A."/>
            <person name="Long M."/>
            <person name="Low L."/>
            <person name="Lozovsky E."/>
            <person name="Lu J."/>
            <person name="Luo M."/>
            <person name="Machado C.A."/>
            <person name="Makalowski W."/>
            <person name="Marzo M."/>
            <person name="Matsuda M."/>
            <person name="Matzkin L."/>
            <person name="McAllister B."/>
            <person name="McBride C.S."/>
            <person name="McKernan B."/>
            <person name="McKernan K."/>
            <person name="Mendez-Lago M."/>
            <person name="Minx P."/>
            <person name="Mollenhauer M.U."/>
            <person name="Montooth K."/>
            <person name="Mount S.M."/>
            <person name="Mu X."/>
            <person name="Myers E."/>
            <person name="Negre B."/>
            <person name="Newfeld S."/>
            <person name="Nielsen R."/>
            <person name="Noor M.A."/>
            <person name="O'Grady P."/>
            <person name="Pachter L."/>
            <person name="Papaceit M."/>
            <person name="Parisi M.J."/>
            <person name="Parisi M."/>
            <person name="Parts L."/>
            <person name="Pedersen J.S."/>
            <person name="Pesole G."/>
            <person name="Phillippy A.M."/>
            <person name="Ponting C.P."/>
            <person name="Pop M."/>
            <person name="Porcelli D."/>
            <person name="Powell J.R."/>
            <person name="Prohaska S."/>
            <person name="Pruitt K."/>
            <person name="Puig M."/>
            <person name="Quesneville H."/>
            <person name="Ram K.R."/>
            <person name="Rand D."/>
            <person name="Rasmussen M.D."/>
            <person name="Reed L.K."/>
            <person name="Reenan R."/>
            <person name="Reily A."/>
            <person name="Remington K.A."/>
            <person name="Rieger T.T."/>
            <person name="Ritchie M.G."/>
            <person name="Robin C."/>
            <person name="Rogers Y.H."/>
            <person name="Rohde C."/>
            <person name="Rozas J."/>
            <person name="Rubenfield M.J."/>
            <person name="Ruiz A."/>
            <person name="Russo S."/>
            <person name="Salzberg S.L."/>
            <person name="Sanchez-Gracia A."/>
            <person name="Saranga D.J."/>
            <person name="Sato H."/>
            <person name="Schaeffer S.W."/>
            <person name="Schatz M.C."/>
            <person name="Schlenke T."/>
            <person name="Schwartz R."/>
            <person name="Segarra C."/>
            <person name="Singh R.S."/>
            <person name="Sirot L."/>
            <person name="Sirota M."/>
            <person name="Sisneros N.B."/>
            <person name="Smith C.D."/>
            <person name="Smith T.F."/>
            <person name="Spieth J."/>
            <person name="Stage D.E."/>
            <person name="Stark A."/>
            <person name="Stephan W."/>
            <person name="Strausberg R.L."/>
            <person name="Strempel S."/>
            <person name="Sturgill D."/>
            <person name="Sutton G."/>
            <person name="Sutton G.G."/>
            <person name="Tao W."/>
            <person name="Teichmann S."/>
            <person name="Tobari Y.N."/>
            <person name="Tomimura Y."/>
            <person name="Tsolas J.M."/>
            <person name="Valente V.L."/>
            <person name="Venter E."/>
            <person name="Venter J.C."/>
            <person name="Vicario S."/>
            <person name="Vieira F.G."/>
            <person name="Vilella A.J."/>
            <person name="Villasante A."/>
            <person name="Walenz B."/>
            <person name="Wang J."/>
            <person name="Wasserman M."/>
            <person name="Watts T."/>
            <person name="Wilson D."/>
            <person name="Wilson R.K."/>
            <person name="Wing R.A."/>
            <person name="Wolfner M.F."/>
            <person name="Wong A."/>
            <person name="Wong G.K."/>
            <person name="Wu C.I."/>
            <person name="Wu G."/>
            <person name="Yamamoto D."/>
            <person name="Yang H.P."/>
            <person name="Yang S.P."/>
            <person name="Yorke J.A."/>
            <person name="Yoshida K."/>
            <person name="Zdobnov E."/>
            <person name="Zhang P."/>
            <person name="Zhang Y."/>
            <person name="Zimin A.V."/>
            <person name="Baldwin J."/>
            <person name="Abdouelleil A."/>
            <person name="Abdulkadir J."/>
            <person name="Abebe A."/>
            <person name="Abera B."/>
            <person name="Abreu J."/>
            <person name="Acer S.C."/>
            <person name="Aftuck L."/>
            <person name="Alexander A."/>
            <person name="An P."/>
            <person name="Anderson E."/>
            <person name="Anderson S."/>
            <person name="Arachi H."/>
            <person name="Azer M."/>
            <person name="Bachantsang P."/>
            <person name="Barry A."/>
            <person name="Bayul T."/>
            <person name="Berlin A."/>
            <person name="Bessette D."/>
            <person name="Bloom T."/>
            <person name="Blye J."/>
            <person name="Boguslavskiy L."/>
            <person name="Bonnet C."/>
            <person name="Boukhgalter B."/>
            <person name="Bourzgui I."/>
            <person name="Brown A."/>
            <person name="Cahill P."/>
            <person name="Channer S."/>
            <person name="Cheshatsang Y."/>
            <person name="Chuda L."/>
            <person name="Citroen M."/>
            <person name="Collymore A."/>
            <person name="Cooke P."/>
            <person name="Costello M."/>
            <person name="D'Aco K."/>
            <person name="Daza R."/>
            <person name="De Haan G."/>
            <person name="DeGray S."/>
            <person name="DeMaso C."/>
            <person name="Dhargay N."/>
            <person name="Dooley K."/>
            <person name="Dooley E."/>
            <person name="Doricent M."/>
            <person name="Dorje P."/>
            <person name="Dorjee K."/>
            <person name="Dupes A."/>
            <person name="Elong R."/>
            <person name="Falk J."/>
            <person name="Farina A."/>
            <person name="Faro S."/>
            <person name="Ferguson D."/>
            <person name="Fisher S."/>
            <person name="Foley C.D."/>
            <person name="Franke A."/>
            <person name="Friedrich D."/>
            <person name="Gadbois L."/>
            <person name="Gearin G."/>
            <person name="Gearin C.R."/>
            <person name="Giannoukos G."/>
            <person name="Goode T."/>
            <person name="Graham J."/>
            <person name="Grandbois E."/>
            <person name="Grewal S."/>
            <person name="Gyaltsen K."/>
            <person name="Hafez N."/>
            <person name="Hagos B."/>
            <person name="Hall J."/>
            <person name="Henson C."/>
            <person name="Hollinger A."/>
            <person name="Honan T."/>
            <person name="Huard M.D."/>
            <person name="Hughes L."/>
            <person name="Hurhula B."/>
            <person name="Husby M.E."/>
            <person name="Kamat A."/>
            <person name="Kanga B."/>
            <person name="Kashin S."/>
            <person name="Khazanovich D."/>
            <person name="Kisner P."/>
            <person name="Lance K."/>
            <person name="Lara M."/>
            <person name="Lee W."/>
            <person name="Lennon N."/>
            <person name="Letendre F."/>
            <person name="LeVine R."/>
            <person name="Lipovsky A."/>
            <person name="Liu X."/>
            <person name="Liu J."/>
            <person name="Liu S."/>
            <person name="Lokyitsang T."/>
            <person name="Lokyitsang Y."/>
            <person name="Lubonja R."/>
            <person name="Lui A."/>
            <person name="MacDonald P."/>
            <person name="Magnisalis V."/>
            <person name="Maru K."/>
            <person name="Matthews C."/>
            <person name="McCusker W."/>
            <person name="McDonough S."/>
            <person name="Mehta T."/>
            <person name="Meldrim J."/>
            <person name="Meneus L."/>
            <person name="Mihai O."/>
            <person name="Mihalev A."/>
            <person name="Mihova T."/>
            <person name="Mittelman R."/>
            <person name="Mlenga V."/>
            <person name="Montmayeur A."/>
            <person name="Mulrain L."/>
            <person name="Navidi A."/>
            <person name="Naylor J."/>
            <person name="Negash T."/>
            <person name="Nguyen T."/>
            <person name="Nguyen N."/>
            <person name="Nicol R."/>
            <person name="Norbu C."/>
            <person name="Norbu N."/>
            <person name="Novod N."/>
            <person name="O'Neill B."/>
            <person name="Osman S."/>
            <person name="Markiewicz E."/>
            <person name="Oyono O.L."/>
            <person name="Patti C."/>
            <person name="Phunkhang P."/>
            <person name="Pierre F."/>
            <person name="Priest M."/>
            <person name="Raghuraman S."/>
            <person name="Rege F."/>
            <person name="Reyes R."/>
            <person name="Rise C."/>
            <person name="Rogov P."/>
            <person name="Ross K."/>
            <person name="Ryan E."/>
            <person name="Settipalli S."/>
            <person name="Shea T."/>
            <person name="Sherpa N."/>
            <person name="Shi L."/>
            <person name="Shih D."/>
            <person name="Sparrow T."/>
            <person name="Spaulding J."/>
            <person name="Stalker J."/>
            <person name="Stange-Thomann N."/>
            <person name="Stavropoulos S."/>
            <person name="Stone C."/>
            <person name="Strader C."/>
            <person name="Tesfaye S."/>
            <person name="Thomson T."/>
            <person name="Thoulutsang Y."/>
            <person name="Thoulutsang D."/>
            <person name="Topham K."/>
            <person name="Topping I."/>
            <person name="Tsamla T."/>
            <person name="Vassiliev H."/>
            <person name="Vo A."/>
            <person name="Wangchuk T."/>
            <person name="Wangdi T."/>
            <person name="Weiand M."/>
            <person name="Wilkinson J."/>
            <person name="Wilson A."/>
            <person name="Yadav S."/>
            <person name="Young G."/>
            <person name="Yu Q."/>
            <person name="Zembek L."/>
            <person name="Zhong D."/>
            <person name="Zimmer A."/>
            <person name="Zwirko Z."/>
            <person name="Jaffe D.B."/>
            <person name="Alvarez P."/>
            <person name="Brockman W."/>
            <person name="Butler J."/>
            <person name="Chin C."/>
            <person name="Gnerre S."/>
            <person name="Grabherr M."/>
            <person name="Kleber M."/>
            <person name="Mauceli E."/>
            <person name="MacCallum I."/>
        </authorList>
    </citation>
    <scope>NUCLEOTIDE SEQUENCE [LARGE SCALE GENOMIC DNA]</scope>
    <source>
        <strain evidence="2 3">TSC#14021-0224.01</strain>
    </source>
</reference>
<gene>
    <name evidence="2" type="primary">Dere\GG11390</name>
    <name evidence="2" type="ORF">Dere_GG11390</name>
</gene>
<evidence type="ECO:0000313" key="3">
    <source>
        <dbReference type="Proteomes" id="UP000008711"/>
    </source>
</evidence>
<dbReference type="InterPro" id="IPR015897">
    <property type="entry name" value="CHK_kinase-like"/>
</dbReference>
<dbReference type="OrthoDB" id="411145at2759"/>
<dbReference type="AlphaFoldDB" id="B3P6M8"/>
<evidence type="ECO:0000313" key="2">
    <source>
        <dbReference type="EMBL" id="EDV53698.1"/>
    </source>
</evidence>
<dbReference type="KEGG" id="der:6554985"/>
<proteinExistence type="predicted"/>
<dbReference type="PANTHER" id="PTHR11012">
    <property type="entry name" value="PROTEIN KINASE-LIKE DOMAIN-CONTAINING"/>
    <property type="match status" value="1"/>
</dbReference>
<accession>B3P6M8</accession>
<dbReference type="SUPFAM" id="SSF56112">
    <property type="entry name" value="Protein kinase-like (PK-like)"/>
    <property type="match status" value="1"/>
</dbReference>
<organism evidence="2 3">
    <name type="scientific">Drosophila erecta</name>
    <name type="common">Fruit fly</name>
    <dbReference type="NCBI Taxonomy" id="7220"/>
    <lineage>
        <taxon>Eukaryota</taxon>
        <taxon>Metazoa</taxon>
        <taxon>Ecdysozoa</taxon>
        <taxon>Arthropoda</taxon>
        <taxon>Hexapoda</taxon>
        <taxon>Insecta</taxon>
        <taxon>Pterygota</taxon>
        <taxon>Neoptera</taxon>
        <taxon>Endopterygota</taxon>
        <taxon>Diptera</taxon>
        <taxon>Brachycera</taxon>
        <taxon>Muscomorpha</taxon>
        <taxon>Ephydroidea</taxon>
        <taxon>Drosophilidae</taxon>
        <taxon>Drosophila</taxon>
        <taxon>Sophophora</taxon>
    </lineage>
</organism>
<dbReference type="Pfam" id="PF02958">
    <property type="entry name" value="EcKL"/>
    <property type="match status" value="1"/>
</dbReference>
<protein>
    <submittedName>
        <fullName evidence="2">GG11390</fullName>
    </submittedName>
</protein>
<dbReference type="eggNOG" id="ENOG502RK31">
    <property type="taxonomic scope" value="Eukaryota"/>
</dbReference>
<evidence type="ECO:0000259" key="1">
    <source>
        <dbReference type="SMART" id="SM00587"/>
    </source>
</evidence>
<dbReference type="HOGENOM" id="CLU_010718_0_2_1"/>
<reference evidence="2 3" key="2">
    <citation type="journal article" date="2008" name="Bioinformatics">
        <title>Assembly reconciliation.</title>
        <authorList>
            <person name="Zimin A.V."/>
            <person name="Smith D.R."/>
            <person name="Sutton G."/>
            <person name="Yorke J.A."/>
        </authorList>
    </citation>
    <scope>NUCLEOTIDE SEQUENCE [LARGE SCALE GENOMIC DNA]</scope>
    <source>
        <strain evidence="2 3">TSC#14021-0224.01</strain>
    </source>
</reference>